<dbReference type="SUPFAM" id="SSF69279">
    <property type="entry name" value="Phage tail proteins"/>
    <property type="match status" value="1"/>
</dbReference>
<dbReference type="EMBL" id="BJXJ01000015">
    <property type="protein sequence ID" value="GEM75675.1"/>
    <property type="molecule type" value="Genomic_DNA"/>
</dbReference>
<protein>
    <submittedName>
        <fullName evidence="1">Late control protein D</fullName>
    </submittedName>
</protein>
<keyword evidence="2" id="KW-1185">Reference proteome</keyword>
<dbReference type="Proteomes" id="UP000321922">
    <property type="component" value="Unassembled WGS sequence"/>
</dbReference>
<sequence length="320" mass="35126">MDVIKIRGSGFEALQPLLSDWSLTDGEGMQADRLTLTFSGEQALTNLPPSGIEWQVHIDGEYRGVYQISSVTEHLHPIKLSLQLTPAKFSVADDTGFKEPRRRTYPPATVGDVVKAVMEPHGYEVRVSSELMSLPTDHLNQNEETDSAFIARLAEKYGALAKPVDHLYVFGHRGCLASLSGQPKPSVIVTPSDTQKGAAKIAHPSNDRFRGVKALWQTLETGEHGTEQIGRSPFYQIKEAFKHAKEAQQHAAAKLAECNRKGQTFSATMRGKPGLFAESVMVLEGFASPYSKGEWLINTVTLSGDRTSYTIQIEASRPSS</sequence>
<evidence type="ECO:0000313" key="1">
    <source>
        <dbReference type="EMBL" id="GEM75675.1"/>
    </source>
</evidence>
<evidence type="ECO:0000313" key="2">
    <source>
        <dbReference type="Proteomes" id="UP000321922"/>
    </source>
</evidence>
<dbReference type="AlphaFoldDB" id="A0A511QEE6"/>
<comment type="caution">
    <text evidence="1">The sequence shown here is derived from an EMBL/GenBank/DDBJ whole genome shotgun (WGS) entry which is preliminary data.</text>
</comment>
<gene>
    <name evidence="1" type="ORF">VSA01S_17870</name>
</gene>
<name>A0A511QEE6_9VIBR</name>
<dbReference type="Pfam" id="PF05954">
    <property type="entry name" value="Phage_GPD"/>
    <property type="match status" value="1"/>
</dbReference>
<proteinExistence type="predicted"/>
<reference evidence="1 2" key="1">
    <citation type="submission" date="2019-07" db="EMBL/GenBank/DDBJ databases">
        <title>Whole genome shotgun sequence of Vibrio sagamiensis NBRC 104589.</title>
        <authorList>
            <person name="Hosoyama A."/>
            <person name="Uohara A."/>
            <person name="Ohji S."/>
            <person name="Ichikawa N."/>
        </authorList>
    </citation>
    <scope>NUCLEOTIDE SEQUENCE [LARGE SCALE GENOMIC DNA]</scope>
    <source>
        <strain evidence="1 2">NBRC 104589</strain>
    </source>
</reference>
<dbReference type="RefSeq" id="WP_039980213.1">
    <property type="nucleotide sequence ID" value="NZ_BAOJ01000029.1"/>
</dbReference>
<organism evidence="1 2">
    <name type="scientific">Vibrio sagamiensis NBRC 104589</name>
    <dbReference type="NCBI Taxonomy" id="1219064"/>
    <lineage>
        <taxon>Bacteria</taxon>
        <taxon>Pseudomonadati</taxon>
        <taxon>Pseudomonadota</taxon>
        <taxon>Gammaproteobacteria</taxon>
        <taxon>Vibrionales</taxon>
        <taxon>Vibrionaceae</taxon>
        <taxon>Vibrio</taxon>
    </lineage>
</organism>
<dbReference type="OrthoDB" id="4070623at2"/>
<accession>A0A511QEE6</accession>